<dbReference type="InterPro" id="IPR039561">
    <property type="entry name" value="Peptidase_M15C"/>
</dbReference>
<evidence type="ECO:0000313" key="3">
    <source>
        <dbReference type="EMBL" id="MBL4934637.1"/>
    </source>
</evidence>
<dbReference type="EMBL" id="JAESWC010000001">
    <property type="protein sequence ID" value="MBL4934637.1"/>
    <property type="molecule type" value="Genomic_DNA"/>
</dbReference>
<proteinExistence type="predicted"/>
<evidence type="ECO:0000259" key="2">
    <source>
        <dbReference type="Pfam" id="PF13539"/>
    </source>
</evidence>
<keyword evidence="1" id="KW-0732">Signal</keyword>
<gene>
    <name evidence="3" type="ORF">JK636_02570</name>
</gene>
<feature type="domain" description="Peptidase M15C" evidence="2">
    <location>
        <begin position="196"/>
        <end position="263"/>
    </location>
</feature>
<sequence length="305" mass="35389">MRKLAALLVSVFFISNNVCAVKAANNKIENQNYIATMKQDLLALMMAYPEYVQGVQKDNKEHVYLVMKSGRKILYDDKRQKSFDEKLNNPDLQDMLEQVYPLGSVTKLMDKNFDPGRSRDYELINDVYGSSRQQIEKNMMSVNTGYGVYRFNKNNKAAENLKAASKELLELAKTNKKIGGFLAPCQGTYNYRLISGTGRLSPHSYGIAIDLASDKRDYWKWASPEQGQQRLLSYSKEVVEVFEKNNFVWGGKWGHFDILHFEYRPEIIMKARYFKNEVGSNWYEGFPKEDEKIKIYIRNIEEALK</sequence>
<dbReference type="Gene3D" id="3.30.1380.10">
    <property type="match status" value="1"/>
</dbReference>
<reference evidence="3 4" key="1">
    <citation type="submission" date="2021-01" db="EMBL/GenBank/DDBJ databases">
        <title>Genome public.</title>
        <authorList>
            <person name="Liu C."/>
            <person name="Sun Q."/>
        </authorList>
    </citation>
    <scope>NUCLEOTIDE SEQUENCE [LARGE SCALE GENOMIC DNA]</scope>
    <source>
        <strain evidence="3 4">YIM B02515</strain>
    </source>
</reference>
<keyword evidence="4" id="KW-1185">Reference proteome</keyword>
<dbReference type="SUPFAM" id="SSF55166">
    <property type="entry name" value="Hedgehog/DD-peptidase"/>
    <property type="match status" value="1"/>
</dbReference>
<dbReference type="Proteomes" id="UP000632377">
    <property type="component" value="Unassembled WGS sequence"/>
</dbReference>
<dbReference type="Pfam" id="PF13539">
    <property type="entry name" value="Peptidase_M15_4"/>
    <property type="match status" value="1"/>
</dbReference>
<protein>
    <submittedName>
        <fullName evidence="3">M15 family metallopeptidase</fullName>
    </submittedName>
</protein>
<evidence type="ECO:0000256" key="1">
    <source>
        <dbReference type="SAM" id="SignalP"/>
    </source>
</evidence>
<name>A0ABS1T5M4_9CLOT</name>
<accession>A0ABS1T5M4</accession>
<feature type="signal peptide" evidence="1">
    <location>
        <begin position="1"/>
        <end position="20"/>
    </location>
</feature>
<comment type="caution">
    <text evidence="3">The sequence shown here is derived from an EMBL/GenBank/DDBJ whole genome shotgun (WGS) entry which is preliminary data.</text>
</comment>
<evidence type="ECO:0000313" key="4">
    <source>
        <dbReference type="Proteomes" id="UP000632377"/>
    </source>
</evidence>
<organism evidence="3 4">
    <name type="scientific">Clostridium rhizosphaerae</name>
    <dbReference type="NCBI Taxonomy" id="2803861"/>
    <lineage>
        <taxon>Bacteria</taxon>
        <taxon>Bacillati</taxon>
        <taxon>Bacillota</taxon>
        <taxon>Clostridia</taxon>
        <taxon>Eubacteriales</taxon>
        <taxon>Clostridiaceae</taxon>
        <taxon>Clostridium</taxon>
    </lineage>
</organism>
<dbReference type="InterPro" id="IPR009045">
    <property type="entry name" value="Zn_M74/Hedgehog-like"/>
</dbReference>
<dbReference type="RefSeq" id="WP_202747265.1">
    <property type="nucleotide sequence ID" value="NZ_JAESWC010000001.1"/>
</dbReference>
<feature type="chain" id="PRO_5046975354" evidence="1">
    <location>
        <begin position="21"/>
        <end position="305"/>
    </location>
</feature>